<evidence type="ECO:0000313" key="8">
    <source>
        <dbReference type="EMBL" id="ALC48669.1"/>
    </source>
</evidence>
<keyword evidence="1" id="KW-0479">Metal-binding</keyword>
<dbReference type="GO" id="GO:0005634">
    <property type="term" value="C:nucleus"/>
    <property type="evidence" value="ECO:0007669"/>
    <property type="project" value="UniProtKB-ARBA"/>
</dbReference>
<dbReference type="GO" id="GO:0000981">
    <property type="term" value="F:DNA-binding transcription factor activity, RNA polymerase II-specific"/>
    <property type="evidence" value="ECO:0007669"/>
    <property type="project" value="TreeGrafter"/>
</dbReference>
<feature type="domain" description="C2H2-type" evidence="7">
    <location>
        <begin position="274"/>
        <end position="303"/>
    </location>
</feature>
<evidence type="ECO:0000313" key="9">
    <source>
        <dbReference type="Proteomes" id="UP000494163"/>
    </source>
</evidence>
<feature type="domain" description="C2H2-type" evidence="7">
    <location>
        <begin position="388"/>
        <end position="415"/>
    </location>
</feature>
<dbReference type="STRING" id="30019.A0A0M3QZ33"/>
<dbReference type="GO" id="GO:0000978">
    <property type="term" value="F:RNA polymerase II cis-regulatory region sequence-specific DNA binding"/>
    <property type="evidence" value="ECO:0007669"/>
    <property type="project" value="TreeGrafter"/>
</dbReference>
<feature type="domain" description="C2H2-type" evidence="7">
    <location>
        <begin position="332"/>
        <end position="359"/>
    </location>
</feature>
<dbReference type="EMBL" id="CP012528">
    <property type="protein sequence ID" value="ALC48669.1"/>
    <property type="molecule type" value="Genomic_DNA"/>
</dbReference>
<evidence type="ECO:0000256" key="4">
    <source>
        <dbReference type="ARBA" id="ARBA00022833"/>
    </source>
</evidence>
<dbReference type="AlphaFoldDB" id="A0A0M3QZ33"/>
<proteinExistence type="predicted"/>
<evidence type="ECO:0000256" key="5">
    <source>
        <dbReference type="PROSITE-ProRule" id="PRU00042"/>
    </source>
</evidence>
<dbReference type="SMR" id="A0A0M3QZ33"/>
<evidence type="ECO:0000256" key="6">
    <source>
        <dbReference type="SAM" id="MobiDB-lite"/>
    </source>
</evidence>
<dbReference type="GO" id="GO:0008270">
    <property type="term" value="F:zinc ion binding"/>
    <property type="evidence" value="ECO:0007669"/>
    <property type="project" value="UniProtKB-KW"/>
</dbReference>
<dbReference type="OMA" id="MRTHEIY"/>
<organism evidence="8 9">
    <name type="scientific">Drosophila busckii</name>
    <name type="common">Fruit fly</name>
    <dbReference type="NCBI Taxonomy" id="30019"/>
    <lineage>
        <taxon>Eukaryota</taxon>
        <taxon>Metazoa</taxon>
        <taxon>Ecdysozoa</taxon>
        <taxon>Arthropoda</taxon>
        <taxon>Hexapoda</taxon>
        <taxon>Insecta</taxon>
        <taxon>Pterygota</taxon>
        <taxon>Neoptera</taxon>
        <taxon>Endopterygota</taxon>
        <taxon>Diptera</taxon>
        <taxon>Brachycera</taxon>
        <taxon>Muscomorpha</taxon>
        <taxon>Ephydroidea</taxon>
        <taxon>Drosophilidae</taxon>
        <taxon>Drosophila</taxon>
    </lineage>
</organism>
<protein>
    <submittedName>
        <fullName evidence="8">CG18262</fullName>
    </submittedName>
</protein>
<accession>A0A0M3QZ33</accession>
<keyword evidence="9" id="KW-1185">Reference proteome</keyword>
<keyword evidence="3 5" id="KW-0863">Zinc-finger</keyword>
<sequence>MLKLQTPFDHAQRCGEVLCLGPAIYEVCCAMCELRLPYDEFLQHYQQEHVGGVPTEELHLQPVLIASEELEDPIAQHDEVHEVDLQKIALLEQKQEEELETETDKAVTLRTIRPCKRGRRPLIAMINDKLRHEKARTLREQDSNGDDDDDDEQDDTRDMLFHCELCDRAYGTKHSLQSHKRLKHNQVKFTKPLVPLEPPAETAAGSSKSSARGRRTKVYRCSEDGCGLTFRSERDLRGHRWKHTGIFCDICGKPFTQTGNMMRHRQRHSGIKPHKCEEPDCDATFYTQKELTSHSICHTGRMPCICEICGRPCRDRGVLTAHMRRHTGERPAKCNVCDKSFYSFHDLSVHSITHTTLRPFVCDICGSTFQRKKALKVHRQLHSDQRRFICKLCGKAFAQSGGLTAHMRTHEIYAPKPVAPTVELINPIDEVDMGDTTPTANLEQEELQLQQLMHNDELNSSLCT</sequence>
<feature type="domain" description="C2H2-type" evidence="7">
    <location>
        <begin position="219"/>
        <end position="245"/>
    </location>
</feature>
<dbReference type="PANTHER" id="PTHR23235:SF120">
    <property type="entry name" value="KRUPPEL-LIKE FACTOR 15"/>
    <property type="match status" value="1"/>
</dbReference>
<feature type="domain" description="C2H2-type" evidence="7">
    <location>
        <begin position="161"/>
        <end position="189"/>
    </location>
</feature>
<keyword evidence="4" id="KW-0862">Zinc</keyword>
<feature type="region of interest" description="Disordered" evidence="6">
    <location>
        <begin position="134"/>
        <end position="154"/>
    </location>
</feature>
<dbReference type="InterPro" id="IPR013087">
    <property type="entry name" value="Znf_C2H2_type"/>
</dbReference>
<reference evidence="8 9" key="1">
    <citation type="submission" date="2015-08" db="EMBL/GenBank/DDBJ databases">
        <title>Ancestral chromatin configuration constrains chromatin evolution on differentiating sex chromosomes in Drosophila.</title>
        <authorList>
            <person name="Zhou Q."/>
            <person name="Bachtrog D."/>
        </authorList>
    </citation>
    <scope>NUCLEOTIDE SEQUENCE [LARGE SCALE GENOMIC DNA]</scope>
    <source>
        <tissue evidence="8">Whole larvae</tissue>
    </source>
</reference>
<name>A0A0M3QZ33_DROBS</name>
<dbReference type="Pfam" id="PF13912">
    <property type="entry name" value="zf-C2H2_6"/>
    <property type="match status" value="2"/>
</dbReference>
<evidence type="ECO:0000256" key="1">
    <source>
        <dbReference type="ARBA" id="ARBA00022723"/>
    </source>
</evidence>
<dbReference type="Pfam" id="PF00096">
    <property type="entry name" value="zf-C2H2"/>
    <property type="match status" value="5"/>
</dbReference>
<feature type="compositionally biased region" description="Acidic residues" evidence="6">
    <location>
        <begin position="143"/>
        <end position="154"/>
    </location>
</feature>
<keyword evidence="2" id="KW-0677">Repeat</keyword>
<dbReference type="InterPro" id="IPR036236">
    <property type="entry name" value="Znf_C2H2_sf"/>
</dbReference>
<dbReference type="FunFam" id="3.30.160.60:FF:000110">
    <property type="entry name" value="Zinc finger protein-like"/>
    <property type="match status" value="1"/>
</dbReference>
<dbReference type="Proteomes" id="UP000494163">
    <property type="component" value="Chromosome X"/>
</dbReference>
<evidence type="ECO:0000259" key="7">
    <source>
        <dbReference type="PROSITE" id="PS50157"/>
    </source>
</evidence>
<dbReference type="GO" id="GO:0032502">
    <property type="term" value="P:developmental process"/>
    <property type="evidence" value="ECO:0007669"/>
    <property type="project" value="UniProtKB-ARBA"/>
</dbReference>
<feature type="domain" description="C2H2-type" evidence="7">
    <location>
        <begin position="246"/>
        <end position="273"/>
    </location>
</feature>
<dbReference type="PROSITE" id="PS50157">
    <property type="entry name" value="ZINC_FINGER_C2H2_2"/>
    <property type="match status" value="8"/>
</dbReference>
<dbReference type="SMART" id="SM00355">
    <property type="entry name" value="ZnF_C2H2"/>
    <property type="match status" value="9"/>
</dbReference>
<gene>
    <name evidence="8" type="ORF">Dbus_chrXg525</name>
</gene>
<evidence type="ECO:0000256" key="3">
    <source>
        <dbReference type="ARBA" id="ARBA00022771"/>
    </source>
</evidence>
<dbReference type="FunFam" id="3.30.160.60:FF:000202">
    <property type="entry name" value="Zinc finger protein 574"/>
    <property type="match status" value="1"/>
</dbReference>
<evidence type="ECO:0000256" key="2">
    <source>
        <dbReference type="ARBA" id="ARBA00022737"/>
    </source>
</evidence>
<dbReference type="OrthoDB" id="6077919at2759"/>
<dbReference type="PROSITE" id="PS00028">
    <property type="entry name" value="ZINC_FINGER_C2H2_1"/>
    <property type="match status" value="8"/>
</dbReference>
<dbReference type="PANTHER" id="PTHR23235">
    <property type="entry name" value="KRUEPPEL-LIKE TRANSCRIPTION FACTOR"/>
    <property type="match status" value="1"/>
</dbReference>
<feature type="domain" description="C2H2-type" evidence="7">
    <location>
        <begin position="360"/>
        <end position="387"/>
    </location>
</feature>
<dbReference type="Gene3D" id="3.30.160.60">
    <property type="entry name" value="Classic Zinc Finger"/>
    <property type="match status" value="7"/>
</dbReference>
<dbReference type="FunFam" id="3.30.160.60:FF:000446">
    <property type="entry name" value="Zinc finger protein"/>
    <property type="match status" value="1"/>
</dbReference>
<dbReference type="SUPFAM" id="SSF57667">
    <property type="entry name" value="beta-beta-alpha zinc fingers"/>
    <property type="match status" value="4"/>
</dbReference>
<feature type="domain" description="C2H2-type" evidence="7">
    <location>
        <begin position="304"/>
        <end position="331"/>
    </location>
</feature>